<proteinExistence type="predicted"/>
<feature type="domain" description="DUF6292" evidence="1">
    <location>
        <begin position="14"/>
        <end position="100"/>
    </location>
</feature>
<keyword evidence="3" id="KW-1185">Reference proteome</keyword>
<protein>
    <submittedName>
        <fullName evidence="2">DUF6292 family protein</fullName>
    </submittedName>
</protein>
<evidence type="ECO:0000313" key="2">
    <source>
        <dbReference type="EMBL" id="GAA0543321.1"/>
    </source>
</evidence>
<evidence type="ECO:0000313" key="3">
    <source>
        <dbReference type="Proteomes" id="UP001500729"/>
    </source>
</evidence>
<reference evidence="2 3" key="1">
    <citation type="journal article" date="2019" name="Int. J. Syst. Evol. Microbiol.">
        <title>The Global Catalogue of Microorganisms (GCM) 10K type strain sequencing project: providing services to taxonomists for standard genome sequencing and annotation.</title>
        <authorList>
            <consortium name="The Broad Institute Genomics Platform"/>
            <consortium name="The Broad Institute Genome Sequencing Center for Infectious Disease"/>
            <person name="Wu L."/>
            <person name="Ma J."/>
        </authorList>
    </citation>
    <scope>NUCLEOTIDE SEQUENCE [LARGE SCALE GENOMIC DNA]</scope>
    <source>
        <strain evidence="2 3">JCM 10303</strain>
    </source>
</reference>
<sequence>MDVSGSALDGLVNYVEAVVGRLGGDVEGAEVDVDGGFATAIIAVRSRVPTLPGCRVLLTWDEINGWALRVITSEEDDTVVVSYLGEDILPKPQTVDRYLREAEDGEHPGALVPPDFRRPNADDGLEHRLVRFGG</sequence>
<dbReference type="Pfam" id="PF19809">
    <property type="entry name" value="DUF6292"/>
    <property type="match status" value="1"/>
</dbReference>
<name>A0ABN1DGW5_SACER</name>
<dbReference type="EMBL" id="BAAAGS010000036">
    <property type="protein sequence ID" value="GAA0543321.1"/>
    <property type="molecule type" value="Genomic_DNA"/>
</dbReference>
<accession>A0ABN1DGW5</accession>
<dbReference type="InterPro" id="IPR046259">
    <property type="entry name" value="DUF6292"/>
</dbReference>
<organism evidence="2 3">
    <name type="scientific">Saccharopolyspora erythraea</name>
    <name type="common">Streptomyces erythraeus</name>
    <dbReference type="NCBI Taxonomy" id="1836"/>
    <lineage>
        <taxon>Bacteria</taxon>
        <taxon>Bacillati</taxon>
        <taxon>Actinomycetota</taxon>
        <taxon>Actinomycetes</taxon>
        <taxon>Pseudonocardiales</taxon>
        <taxon>Pseudonocardiaceae</taxon>
        <taxon>Saccharopolyspora</taxon>
    </lineage>
</organism>
<gene>
    <name evidence="2" type="ORF">GCM10009533_47860</name>
</gene>
<dbReference type="Proteomes" id="UP001500729">
    <property type="component" value="Unassembled WGS sequence"/>
</dbReference>
<evidence type="ECO:0000259" key="1">
    <source>
        <dbReference type="Pfam" id="PF19809"/>
    </source>
</evidence>
<dbReference type="RefSeq" id="WP_009944657.1">
    <property type="nucleotide sequence ID" value="NZ_BAAAGS010000036.1"/>
</dbReference>
<comment type="caution">
    <text evidence="2">The sequence shown here is derived from an EMBL/GenBank/DDBJ whole genome shotgun (WGS) entry which is preliminary data.</text>
</comment>